<name>S4RZF4_PETMA</name>
<dbReference type="GO" id="GO:0050660">
    <property type="term" value="F:flavin adenine dinucleotide binding"/>
    <property type="evidence" value="ECO:0007669"/>
    <property type="project" value="InterPro"/>
</dbReference>
<comment type="cofactor">
    <cofactor evidence="1 8">
        <name>FAD</name>
        <dbReference type="ChEBI" id="CHEBI:57692"/>
    </cofactor>
</comment>
<keyword evidence="3 8" id="KW-0285">Flavoprotein</keyword>
<dbReference type="InterPro" id="IPR000960">
    <property type="entry name" value="Flavin_mOase"/>
</dbReference>
<dbReference type="AlphaFoldDB" id="S4RZF4"/>
<evidence type="ECO:0000256" key="3">
    <source>
        <dbReference type="ARBA" id="ARBA00022630"/>
    </source>
</evidence>
<dbReference type="InterPro" id="IPR020946">
    <property type="entry name" value="Flavin_mOase-like"/>
</dbReference>
<dbReference type="GeneTree" id="ENSGT00940000164245"/>
<evidence type="ECO:0000256" key="5">
    <source>
        <dbReference type="ARBA" id="ARBA00022857"/>
    </source>
</evidence>
<evidence type="ECO:0000256" key="6">
    <source>
        <dbReference type="ARBA" id="ARBA00023002"/>
    </source>
</evidence>
<dbReference type="EC" id="1.-.-.-" evidence="8"/>
<dbReference type="GO" id="GO:0004499">
    <property type="term" value="F:N,N-dimethylaniline monooxygenase activity"/>
    <property type="evidence" value="ECO:0007669"/>
    <property type="project" value="InterPro"/>
</dbReference>
<reference evidence="9" key="2">
    <citation type="submission" date="2025-09" db="UniProtKB">
        <authorList>
            <consortium name="Ensembl"/>
        </authorList>
    </citation>
    <scope>IDENTIFICATION</scope>
</reference>
<keyword evidence="5" id="KW-0521">NADP</keyword>
<evidence type="ECO:0000313" key="9">
    <source>
        <dbReference type="Ensembl" id="ENSPMAP00000010595.1"/>
    </source>
</evidence>
<dbReference type="PRINTS" id="PR00370">
    <property type="entry name" value="FMOXYGENASE"/>
</dbReference>
<evidence type="ECO:0000256" key="1">
    <source>
        <dbReference type="ARBA" id="ARBA00001974"/>
    </source>
</evidence>
<evidence type="ECO:0000256" key="8">
    <source>
        <dbReference type="RuleBase" id="RU361177"/>
    </source>
</evidence>
<dbReference type="InterPro" id="IPR036188">
    <property type="entry name" value="FAD/NAD-bd_sf"/>
</dbReference>
<dbReference type="SUPFAM" id="SSF51905">
    <property type="entry name" value="FAD/NAD(P)-binding domain"/>
    <property type="match status" value="2"/>
</dbReference>
<dbReference type="InterPro" id="IPR050346">
    <property type="entry name" value="FMO-like"/>
</dbReference>
<protein>
    <recommendedName>
        <fullName evidence="8">Flavin-containing monooxygenase</fullName>
        <ecNumber evidence="8">1.-.-.-</ecNumber>
    </recommendedName>
</protein>
<dbReference type="GO" id="GO:0050661">
    <property type="term" value="F:NADP binding"/>
    <property type="evidence" value="ECO:0007669"/>
    <property type="project" value="InterPro"/>
</dbReference>
<evidence type="ECO:0000256" key="4">
    <source>
        <dbReference type="ARBA" id="ARBA00022827"/>
    </source>
</evidence>
<organism evidence="9">
    <name type="scientific">Petromyzon marinus</name>
    <name type="common">Sea lamprey</name>
    <dbReference type="NCBI Taxonomy" id="7757"/>
    <lineage>
        <taxon>Eukaryota</taxon>
        <taxon>Metazoa</taxon>
        <taxon>Chordata</taxon>
        <taxon>Craniata</taxon>
        <taxon>Vertebrata</taxon>
        <taxon>Cyclostomata</taxon>
        <taxon>Hyperoartia</taxon>
        <taxon>Petromyzontiformes</taxon>
        <taxon>Petromyzontidae</taxon>
        <taxon>Petromyzon</taxon>
    </lineage>
</organism>
<reference evidence="9" key="1">
    <citation type="submission" date="2025-08" db="UniProtKB">
        <authorList>
            <consortium name="Ensembl"/>
        </authorList>
    </citation>
    <scope>IDENTIFICATION</scope>
</reference>
<dbReference type="FunFam" id="3.50.50.60:FF:000138">
    <property type="entry name" value="Flavin-containing monooxygenase"/>
    <property type="match status" value="1"/>
</dbReference>
<dbReference type="HOGENOM" id="CLU_006909_3_0_1"/>
<proteinExistence type="inferred from homology"/>
<dbReference type="STRING" id="7757.ENSPMAP00000010595"/>
<evidence type="ECO:0000256" key="2">
    <source>
        <dbReference type="ARBA" id="ARBA00009183"/>
    </source>
</evidence>
<dbReference type="OMA" id="VEHWRDQ"/>
<dbReference type="PANTHER" id="PTHR23023">
    <property type="entry name" value="DIMETHYLANILINE MONOOXYGENASE"/>
    <property type="match status" value="1"/>
</dbReference>
<keyword evidence="4 8" id="KW-0274">FAD</keyword>
<comment type="similarity">
    <text evidence="2 8">Belongs to the FMO family.</text>
</comment>
<dbReference type="Gene3D" id="3.50.50.60">
    <property type="entry name" value="FAD/NAD(P)-binding domain"/>
    <property type="match status" value="2"/>
</dbReference>
<evidence type="ECO:0000256" key="7">
    <source>
        <dbReference type="ARBA" id="ARBA00023033"/>
    </source>
</evidence>
<keyword evidence="6 8" id="KW-0560">Oxidoreductase</keyword>
<keyword evidence="7 8" id="KW-0503">Monooxygenase</keyword>
<dbReference type="PIRSF" id="PIRSF000332">
    <property type="entry name" value="FMO"/>
    <property type="match status" value="1"/>
</dbReference>
<dbReference type="Ensembl" id="ENSPMAT00000010641.1">
    <property type="protein sequence ID" value="ENSPMAP00000010595.1"/>
    <property type="gene ID" value="ENSPMAG00000009637.1"/>
</dbReference>
<dbReference type="Pfam" id="PF00743">
    <property type="entry name" value="FMO-like"/>
    <property type="match status" value="2"/>
</dbReference>
<sequence>RLRVAVVGAGAAGLCVARHLLARPHDFHAPCVWELDSAAGGTWVYKQQRAEANLSSIYRDLRTNLPKEVMAFPDFPFDKSLPSFLHHSDVRAYLDKYIDHFHIRPHIKAKVLNQMFGGTPVFWRVVCLADGEVVTERYDSVIVCNGHDIFQTVLPDIPGLADFKGQVLHSHDYRSRERFAGQAVALLGAGNSEQDLAVDVSPVARDIRICHRRAPLRSRLPDNVRQAPSVRSFTERGVLLADGSERAADAFVFCTGYEYAFPFLAPEARVSVGDRRVSPLYKHMIHAATPTLVFVGLCKLVNPFAFFDCQARYALATLRDPALLPPRPEMDAEVRRELEAQRAAGVPERDCHLLGDRQWAYMAELARLLGTPEAAPSAAVRALFDAVRAHREANLLAYRSLNYGITGDGEDGWCVVDS</sequence>
<accession>S4RZF4</accession>